<feature type="chain" id="PRO_5011470191" evidence="5">
    <location>
        <begin position="24"/>
        <end position="304"/>
    </location>
</feature>
<proteinExistence type="inferred from homology"/>
<evidence type="ECO:0000256" key="3">
    <source>
        <dbReference type="RuleBase" id="RU361153"/>
    </source>
</evidence>
<dbReference type="SUPFAM" id="SSF51445">
    <property type="entry name" value="(Trans)glycosidases"/>
    <property type="match status" value="1"/>
</dbReference>
<keyword evidence="8" id="KW-1185">Reference proteome</keyword>
<dbReference type="AlphaFoldDB" id="A0A1I4BD19"/>
<feature type="domain" description="Glycoside hydrolase family 5" evidence="6">
    <location>
        <begin position="138"/>
        <end position="277"/>
    </location>
</feature>
<evidence type="ECO:0000256" key="1">
    <source>
        <dbReference type="ARBA" id="ARBA00022801"/>
    </source>
</evidence>
<dbReference type="GO" id="GO:0004553">
    <property type="term" value="F:hydrolase activity, hydrolyzing O-glycosyl compounds"/>
    <property type="evidence" value="ECO:0007669"/>
    <property type="project" value="InterPro"/>
</dbReference>
<evidence type="ECO:0000256" key="2">
    <source>
        <dbReference type="ARBA" id="ARBA00023295"/>
    </source>
</evidence>
<reference evidence="7 8" key="1">
    <citation type="submission" date="2016-10" db="EMBL/GenBank/DDBJ databases">
        <authorList>
            <person name="de Groot N.N."/>
        </authorList>
    </citation>
    <scope>NUCLEOTIDE SEQUENCE [LARGE SCALE GENOMIC DNA]</scope>
    <source>
        <strain evidence="7 8">DSM 19981</strain>
    </source>
</reference>
<dbReference type="OrthoDB" id="9800955at2"/>
<keyword evidence="1 3" id="KW-0378">Hydrolase</keyword>
<dbReference type="Gene3D" id="3.20.20.80">
    <property type="entry name" value="Glycosidases"/>
    <property type="match status" value="1"/>
</dbReference>
<evidence type="ECO:0000313" key="7">
    <source>
        <dbReference type="EMBL" id="SFK65896.1"/>
    </source>
</evidence>
<feature type="region of interest" description="Disordered" evidence="4">
    <location>
        <begin position="285"/>
        <end position="304"/>
    </location>
</feature>
<dbReference type="STRING" id="1123062.SAMN02745775_105141"/>
<dbReference type="PROSITE" id="PS51318">
    <property type="entry name" value="TAT"/>
    <property type="match status" value="1"/>
</dbReference>
<dbReference type="GO" id="GO:0000272">
    <property type="term" value="P:polysaccharide catabolic process"/>
    <property type="evidence" value="ECO:0007669"/>
    <property type="project" value="InterPro"/>
</dbReference>
<comment type="similarity">
    <text evidence="3">Belongs to the glycosyl hydrolase 5 (cellulase A) family.</text>
</comment>
<dbReference type="Proteomes" id="UP000199473">
    <property type="component" value="Unassembled WGS sequence"/>
</dbReference>
<feature type="compositionally biased region" description="Basic and acidic residues" evidence="4">
    <location>
        <begin position="285"/>
        <end position="298"/>
    </location>
</feature>
<protein>
    <submittedName>
        <fullName evidence="7">Cellulase (Glycosyl hydrolase family 5)</fullName>
    </submittedName>
</protein>
<evidence type="ECO:0000259" key="6">
    <source>
        <dbReference type="Pfam" id="PF00150"/>
    </source>
</evidence>
<dbReference type="RefSeq" id="WP_092960668.1">
    <property type="nucleotide sequence ID" value="NZ_FOSQ01000005.1"/>
</dbReference>
<dbReference type="InterPro" id="IPR001547">
    <property type="entry name" value="Glyco_hydro_5"/>
</dbReference>
<feature type="signal peptide" evidence="5">
    <location>
        <begin position="1"/>
        <end position="23"/>
    </location>
</feature>
<dbReference type="EMBL" id="FOSQ01000005">
    <property type="protein sequence ID" value="SFK65896.1"/>
    <property type="molecule type" value="Genomic_DNA"/>
</dbReference>
<evidence type="ECO:0000256" key="4">
    <source>
        <dbReference type="SAM" id="MobiDB-lite"/>
    </source>
</evidence>
<keyword evidence="2 3" id="KW-0326">Glycosidase</keyword>
<dbReference type="InterPro" id="IPR017853">
    <property type="entry name" value="GH"/>
</dbReference>
<organism evidence="7 8">
    <name type="scientific">Falsiroseomonas stagni DSM 19981</name>
    <dbReference type="NCBI Taxonomy" id="1123062"/>
    <lineage>
        <taxon>Bacteria</taxon>
        <taxon>Pseudomonadati</taxon>
        <taxon>Pseudomonadota</taxon>
        <taxon>Alphaproteobacteria</taxon>
        <taxon>Acetobacterales</taxon>
        <taxon>Roseomonadaceae</taxon>
        <taxon>Falsiroseomonas</taxon>
    </lineage>
</organism>
<accession>A0A1I4BD19</accession>
<gene>
    <name evidence="7" type="ORF">SAMN02745775_105141</name>
</gene>
<dbReference type="InterPro" id="IPR006311">
    <property type="entry name" value="TAT_signal"/>
</dbReference>
<name>A0A1I4BD19_9PROT</name>
<keyword evidence="5" id="KW-0732">Signal</keyword>
<dbReference type="Pfam" id="PF00150">
    <property type="entry name" value="Cellulase"/>
    <property type="match status" value="1"/>
</dbReference>
<evidence type="ECO:0000256" key="5">
    <source>
        <dbReference type="SAM" id="SignalP"/>
    </source>
</evidence>
<evidence type="ECO:0000313" key="8">
    <source>
        <dbReference type="Proteomes" id="UP000199473"/>
    </source>
</evidence>
<sequence length="304" mass="33049">MHGPTRRAVLATGAVLAAGSAGAQAPTFRDLLPSLRLGANLERWFPVAAAQRPRRLGRAWWQDLRAAGFDHARLFIPRDAGAGEDVPRLFLQAIEDADAAGLPVLLGLSDLYEPWNRWDDAAWRVMQARARLFGGATDPARVALGPLNEPAFDNAAAWTPLRDRLLAAARAAAPSHALVWGGHEWCSWRSLLRQPPPADPLTIAEVHDYEGGAATWVAERFGAVAAWRDRHAVPVIVAELGGALPHAEDEAAWARDLSVALPVLRRLGLPATLWAVTHGGHWRIQEGEAPRPRPRLAEALRASR</sequence>